<evidence type="ECO:0000256" key="1">
    <source>
        <dbReference type="SAM" id="MobiDB-lite"/>
    </source>
</evidence>
<name>A0ABV6ZM12_9HYPH</name>
<accession>A0ABV6ZM12</accession>
<dbReference type="EMBL" id="JBHGPK010000017">
    <property type="protein sequence ID" value="MFC2253228.1"/>
    <property type="molecule type" value="Genomic_DNA"/>
</dbReference>
<comment type="caution">
    <text evidence="2">The sequence shown here is derived from an EMBL/GenBank/DDBJ whole genome shotgun (WGS) entry which is preliminary data.</text>
</comment>
<evidence type="ECO:0000313" key="2">
    <source>
        <dbReference type="EMBL" id="MFC2253228.1"/>
    </source>
</evidence>
<dbReference type="Proteomes" id="UP001595190">
    <property type="component" value="Unassembled WGS sequence"/>
</dbReference>
<gene>
    <name evidence="2" type="ORF">ACETRX_26545</name>
</gene>
<evidence type="ECO:0000313" key="3">
    <source>
        <dbReference type="Proteomes" id="UP001595190"/>
    </source>
</evidence>
<protein>
    <submittedName>
        <fullName evidence="2">Uncharacterized protein</fullName>
    </submittedName>
</protein>
<reference evidence="2 3" key="1">
    <citation type="submission" date="2024-09" db="EMBL/GenBank/DDBJ databases">
        <title>Description of Labrys sedimenti sp. nov., isolated from a diclofenac-degrading enrichment culture, and genome-based reclassification of Labrys portucalensis as a later heterotypic synonym of Labrys neptuniae.</title>
        <authorList>
            <person name="Tancsics A."/>
            <person name="Csepanyi A."/>
        </authorList>
    </citation>
    <scope>NUCLEOTIDE SEQUENCE [LARGE SCALE GENOMIC DNA]</scope>
    <source>
        <strain evidence="2 3">LMG 23412</strain>
    </source>
</reference>
<feature type="region of interest" description="Disordered" evidence="1">
    <location>
        <begin position="24"/>
        <end position="43"/>
    </location>
</feature>
<sequence length="63" mass="6907">MKAIKAFALRPASPMQGCSAAIARPDEKAGEKERAAARSKREERKRITFEGVADAIDNPSFCR</sequence>
<dbReference type="RefSeq" id="WP_394313981.1">
    <property type="nucleotide sequence ID" value="NZ_JBHGPK010000017.1"/>
</dbReference>
<organism evidence="2 3">
    <name type="scientific">Labrys neptuniae</name>
    <dbReference type="NCBI Taxonomy" id="376174"/>
    <lineage>
        <taxon>Bacteria</taxon>
        <taxon>Pseudomonadati</taxon>
        <taxon>Pseudomonadota</taxon>
        <taxon>Alphaproteobacteria</taxon>
        <taxon>Hyphomicrobiales</taxon>
        <taxon>Xanthobacteraceae</taxon>
        <taxon>Labrys</taxon>
    </lineage>
</organism>
<proteinExistence type="predicted"/>